<dbReference type="Pfam" id="PF16123">
    <property type="entry name" value="HAGH_C"/>
    <property type="match status" value="1"/>
</dbReference>
<sequence length="347" mass="39121">MIFQIAVLFTVGLGLYWIVRRNPKILKRMFKPGSPLFALGYQLYSKTSVGHHLHQKDLRKARQQFPEGHSVVEVTDLNGIRIRPIPFLQDNYAYLVIDKATSTAVVIDPGDPEIVQYWIEEENVSLTAIFTTHKHWDHSGGNKVLRKLYKKIAVYGSSTDSVPGLTHHVVDGDSIEIGGLRFTTLFTPGHTVGHTAFLLHSPGGDIPDCVFTGDLLFLGGCGRLFEGSASTMLESLDKICNLSEGTIVWPGHEYAKDNLDFAHFLEPNNPDISKKFEWVKERRKEKLITSPSSVAEERTYNAFLRTSSPSLLQVLGMEDMASAGVVENREKILLELRKRKDKYYYKL</sequence>
<dbReference type="GeneID" id="110974720"/>
<evidence type="ECO:0000256" key="5">
    <source>
        <dbReference type="ARBA" id="ARBA00022833"/>
    </source>
</evidence>
<gene>
    <name evidence="8" type="primary">LOC110974720</name>
</gene>
<dbReference type="InterPro" id="IPR036866">
    <property type="entry name" value="RibonucZ/Hydroxyglut_hydro"/>
</dbReference>
<dbReference type="InterPro" id="IPR035680">
    <property type="entry name" value="Clx_II_MBL"/>
</dbReference>
<dbReference type="Proteomes" id="UP000694845">
    <property type="component" value="Unplaced"/>
</dbReference>
<evidence type="ECO:0000256" key="2">
    <source>
        <dbReference type="ARBA" id="ARBA00006759"/>
    </source>
</evidence>
<dbReference type="OrthoDB" id="449487at2759"/>
<evidence type="ECO:0000256" key="1">
    <source>
        <dbReference type="ARBA" id="ARBA00001947"/>
    </source>
</evidence>
<dbReference type="InterPro" id="IPR032282">
    <property type="entry name" value="HAGH_C"/>
</dbReference>
<evidence type="ECO:0000256" key="3">
    <source>
        <dbReference type="ARBA" id="ARBA00022723"/>
    </source>
</evidence>
<dbReference type="RefSeq" id="XP_022082217.1">
    <property type="nucleotide sequence ID" value="XM_022226525.1"/>
</dbReference>
<protein>
    <submittedName>
        <fullName evidence="8">Probable hydrolase PNKD isoform X1</fullName>
    </submittedName>
</protein>
<accession>A0A8B7XPW4</accession>
<dbReference type="CDD" id="cd07723">
    <property type="entry name" value="hydroxyacylglutathione_hydrolase_MBL-fold"/>
    <property type="match status" value="1"/>
</dbReference>
<dbReference type="Pfam" id="PF00753">
    <property type="entry name" value="Lactamase_B"/>
    <property type="match status" value="1"/>
</dbReference>
<evidence type="ECO:0000313" key="8">
    <source>
        <dbReference type="RefSeq" id="XP_022082217.1"/>
    </source>
</evidence>
<dbReference type="InterPro" id="IPR001279">
    <property type="entry name" value="Metallo-B-lactamas"/>
</dbReference>
<keyword evidence="3" id="KW-0479">Metal-binding</keyword>
<keyword evidence="7" id="KW-1185">Reference proteome</keyword>
<name>A0A8B7XPW4_ACAPL</name>
<dbReference type="SUPFAM" id="SSF56281">
    <property type="entry name" value="Metallo-hydrolase/oxidoreductase"/>
    <property type="match status" value="1"/>
</dbReference>
<organism evidence="7 8">
    <name type="scientific">Acanthaster planci</name>
    <name type="common">Crown-of-thorns starfish</name>
    <dbReference type="NCBI Taxonomy" id="133434"/>
    <lineage>
        <taxon>Eukaryota</taxon>
        <taxon>Metazoa</taxon>
        <taxon>Echinodermata</taxon>
        <taxon>Eleutherozoa</taxon>
        <taxon>Asterozoa</taxon>
        <taxon>Asteroidea</taxon>
        <taxon>Valvatacea</taxon>
        <taxon>Valvatida</taxon>
        <taxon>Acanthasteridae</taxon>
        <taxon>Acanthaster</taxon>
    </lineage>
</organism>
<dbReference type="InterPro" id="IPR017782">
    <property type="entry name" value="Hydroxyacylglutathione_Hdrlase"/>
</dbReference>
<dbReference type="GO" id="GO:0019243">
    <property type="term" value="P:methylglyoxal catabolic process to D-lactate via S-lactoyl-glutathione"/>
    <property type="evidence" value="ECO:0007669"/>
    <property type="project" value="InterPro"/>
</dbReference>
<dbReference type="PANTHER" id="PTHR11935">
    <property type="entry name" value="BETA LACTAMASE DOMAIN"/>
    <property type="match status" value="1"/>
</dbReference>
<dbReference type="HAMAP" id="MF_01374">
    <property type="entry name" value="Glyoxalase_2"/>
    <property type="match status" value="1"/>
</dbReference>
<dbReference type="AlphaFoldDB" id="A0A8B7XPW4"/>
<dbReference type="GO" id="GO:0004416">
    <property type="term" value="F:hydroxyacylglutathione hydrolase activity"/>
    <property type="evidence" value="ECO:0007669"/>
    <property type="project" value="InterPro"/>
</dbReference>
<evidence type="ECO:0000313" key="7">
    <source>
        <dbReference type="Proteomes" id="UP000694845"/>
    </source>
</evidence>
<proteinExistence type="inferred from homology"/>
<keyword evidence="4 8" id="KW-0378">Hydrolase</keyword>
<evidence type="ECO:0000256" key="4">
    <source>
        <dbReference type="ARBA" id="ARBA00022801"/>
    </source>
</evidence>
<dbReference type="SMART" id="SM00849">
    <property type="entry name" value="Lactamase_B"/>
    <property type="match status" value="1"/>
</dbReference>
<keyword evidence="5" id="KW-0862">Zinc</keyword>
<dbReference type="NCBIfam" id="TIGR03413">
    <property type="entry name" value="GSH_gloB"/>
    <property type="match status" value="1"/>
</dbReference>
<dbReference type="PANTHER" id="PTHR11935:SF116">
    <property type="entry name" value="HYDROLASE PNKD-RELATED"/>
    <property type="match status" value="1"/>
</dbReference>
<evidence type="ECO:0000259" key="6">
    <source>
        <dbReference type="SMART" id="SM00849"/>
    </source>
</evidence>
<dbReference type="Gene3D" id="3.60.15.10">
    <property type="entry name" value="Ribonuclease Z/Hydroxyacylglutathione hydrolase-like"/>
    <property type="match status" value="1"/>
</dbReference>
<dbReference type="KEGG" id="aplc:110974720"/>
<reference evidence="8" key="1">
    <citation type="submission" date="2025-08" db="UniProtKB">
        <authorList>
            <consortium name="RefSeq"/>
        </authorList>
    </citation>
    <scope>IDENTIFICATION</scope>
</reference>
<dbReference type="GO" id="GO:0005739">
    <property type="term" value="C:mitochondrion"/>
    <property type="evidence" value="ECO:0007669"/>
    <property type="project" value="TreeGrafter"/>
</dbReference>
<comment type="cofactor">
    <cofactor evidence="1">
        <name>Zn(2+)</name>
        <dbReference type="ChEBI" id="CHEBI:29105"/>
    </cofactor>
</comment>
<dbReference type="CTD" id="25953"/>
<dbReference type="GO" id="GO:0046872">
    <property type="term" value="F:metal ion binding"/>
    <property type="evidence" value="ECO:0007669"/>
    <property type="project" value="UniProtKB-KW"/>
</dbReference>
<comment type="similarity">
    <text evidence="2">Belongs to the metallo-beta-lactamase superfamily. Glyoxalase II family.</text>
</comment>
<feature type="domain" description="Metallo-beta-lactamase" evidence="6">
    <location>
        <begin position="90"/>
        <end position="252"/>
    </location>
</feature>